<dbReference type="InterPro" id="IPR036345">
    <property type="entry name" value="ExoRNase_PH_dom2_sf"/>
</dbReference>
<dbReference type="eggNOG" id="arCOG01574">
    <property type="taxonomic scope" value="Archaea"/>
</dbReference>
<evidence type="ECO:0000313" key="7">
    <source>
        <dbReference type="EMBL" id="AEA11973.1"/>
    </source>
</evidence>
<evidence type="ECO:0000313" key="8">
    <source>
        <dbReference type="Proteomes" id="UP000008138"/>
    </source>
</evidence>
<dbReference type="GO" id="GO:0000177">
    <property type="term" value="C:cytoplasmic exosome (RNase complex)"/>
    <property type="evidence" value="ECO:0007669"/>
    <property type="project" value="TreeGrafter"/>
</dbReference>
<dbReference type="HAMAP" id="MF_00622">
    <property type="entry name" value="Exosome_Rrp42"/>
    <property type="match status" value="1"/>
</dbReference>
<dbReference type="FunFam" id="3.30.230.70:FF:000017">
    <property type="entry name" value="Exosome complex component Rrp42"/>
    <property type="match status" value="1"/>
</dbReference>
<dbReference type="InterPro" id="IPR020568">
    <property type="entry name" value="Ribosomal_Su5_D2-typ_SF"/>
</dbReference>
<dbReference type="SUPFAM" id="SSF54211">
    <property type="entry name" value="Ribosomal protein S5 domain 2-like"/>
    <property type="match status" value="1"/>
</dbReference>
<dbReference type="Gene3D" id="3.30.230.70">
    <property type="entry name" value="GHMP Kinase, N-terminal domain"/>
    <property type="match status" value="1"/>
</dbReference>
<dbReference type="Pfam" id="PF03725">
    <property type="entry name" value="RNase_PH_C"/>
    <property type="match status" value="1"/>
</dbReference>
<comment type="similarity">
    <text evidence="4">Belongs to the RNase PH family. Rrp42 subfamily.</text>
</comment>
<proteinExistence type="inferred from homology"/>
<protein>
    <recommendedName>
        <fullName evidence="4">Exosome complex component Rrp42</fullName>
    </recommendedName>
</protein>
<dbReference type="GO" id="GO:0016075">
    <property type="term" value="P:rRNA catabolic process"/>
    <property type="evidence" value="ECO:0007669"/>
    <property type="project" value="TreeGrafter"/>
</dbReference>
<evidence type="ECO:0000256" key="1">
    <source>
        <dbReference type="ARBA" id="ARBA00004496"/>
    </source>
</evidence>
<evidence type="ECO:0000256" key="4">
    <source>
        <dbReference type="HAMAP-Rule" id="MF_00622"/>
    </source>
</evidence>
<dbReference type="InterPro" id="IPR001247">
    <property type="entry name" value="ExoRNase_PH_dom1"/>
</dbReference>
<dbReference type="HOGENOM" id="CLU_038194_0_0_2"/>
<dbReference type="GeneID" id="10360022"/>
<sequence length="273" mass="29758">MASISPYSKRFISYIRRNQIRRLISSGVRIDGRTPDQLREVSITTNVVNTADGSAEALLGKTRVVAGVKVGLGQPFPDAPDEGVLIVNAEILPHASPYSEIGPPDETAIELARVVDRGIRHSGFVDFKKLAIDQNKVYVLWVDLYVLNDDGNLVDAANLAALAALRSTMLPSAVKDETGVKLDRNNKTALPSDLSKAPIAVSIGKIDNRLIVDPNFEEELSLDGRITVTIAQDSIVSIQKTMGYFTEQELGQAVDLAYSVRDKFKDILLKSLV</sequence>
<feature type="domain" description="Exoribonuclease phosphorolytic" evidence="5">
    <location>
        <begin position="37"/>
        <end position="171"/>
    </location>
</feature>
<keyword evidence="3 4" id="KW-0271">Exosome</keyword>
<dbReference type="RefSeq" id="WP_013679309.1">
    <property type="nucleotide sequence ID" value="NC_015315.1"/>
</dbReference>
<dbReference type="NCBIfam" id="NF003282">
    <property type="entry name" value="PRK04282.1-1"/>
    <property type="match status" value="1"/>
</dbReference>
<reference key="2">
    <citation type="submission" date="2011-03" db="EMBL/GenBank/DDBJ databases">
        <title>Complete genome sequence of the thermoacidophilic crenarchaeon Thermoproteus uzoniensis 768-20.</title>
        <authorList>
            <person name="Mardanov A.V."/>
            <person name="Gumerov V.M."/>
            <person name="Beletsky A.V."/>
            <person name="Prokofeva M.I."/>
            <person name="Bonch-Osmolovskaya E.A."/>
            <person name="Ravin N.V."/>
            <person name="Skryabin K.G."/>
        </authorList>
    </citation>
    <scope>NUCLEOTIDE SEQUENCE</scope>
    <source>
        <strain>768-20</strain>
    </source>
</reference>
<dbReference type="PANTHER" id="PTHR11097">
    <property type="entry name" value="EXOSOME COMPLEX EXONUCLEASE RIBOSOMAL RNA PROCESSING PROTEIN"/>
    <property type="match status" value="1"/>
</dbReference>
<dbReference type="InterPro" id="IPR015847">
    <property type="entry name" value="ExoRNase_PH_dom2"/>
</dbReference>
<comment type="function">
    <text evidence="4">Non-catalytic component of the exosome, which is a complex involved in RNA degradation. Contributes to the structuring of the Rrp41 active site.</text>
</comment>
<dbReference type="EMBL" id="CP002590">
    <property type="protein sequence ID" value="AEA11973.1"/>
    <property type="molecule type" value="Genomic_DNA"/>
</dbReference>
<organism evidence="7 8">
    <name type="scientific">Thermoproteus uzoniensis (strain 768-20)</name>
    <dbReference type="NCBI Taxonomy" id="999630"/>
    <lineage>
        <taxon>Archaea</taxon>
        <taxon>Thermoproteota</taxon>
        <taxon>Thermoprotei</taxon>
        <taxon>Thermoproteales</taxon>
        <taxon>Thermoproteaceae</taxon>
        <taxon>Thermoproteus</taxon>
    </lineage>
</organism>
<dbReference type="PANTHER" id="PTHR11097:SF8">
    <property type="entry name" value="EXOSOME COMPLEX COMPONENT RRP42"/>
    <property type="match status" value="1"/>
</dbReference>
<dbReference type="Pfam" id="PF01138">
    <property type="entry name" value="RNase_PH"/>
    <property type="match status" value="1"/>
</dbReference>
<comment type="subcellular location">
    <subcellularLocation>
        <location evidence="1 4">Cytoplasm</location>
    </subcellularLocation>
</comment>
<evidence type="ECO:0000259" key="6">
    <source>
        <dbReference type="Pfam" id="PF03725"/>
    </source>
</evidence>
<dbReference type="InterPro" id="IPR027408">
    <property type="entry name" value="PNPase/RNase_PH_dom_sf"/>
</dbReference>
<keyword evidence="2 4" id="KW-0963">Cytoplasm</keyword>
<dbReference type="GO" id="GO:0035925">
    <property type="term" value="F:mRNA 3'-UTR AU-rich region binding"/>
    <property type="evidence" value="ECO:0007669"/>
    <property type="project" value="TreeGrafter"/>
</dbReference>
<gene>
    <name evidence="4" type="primary">rrp42</name>
    <name evidence="7" type="ordered locus">TUZN_0477</name>
</gene>
<dbReference type="InterPro" id="IPR050590">
    <property type="entry name" value="Exosome_comp_Rrp42_subfam"/>
</dbReference>
<evidence type="ECO:0000256" key="3">
    <source>
        <dbReference type="ARBA" id="ARBA00022835"/>
    </source>
</evidence>
<dbReference type="KEGG" id="tuz:TUZN_0477"/>
<dbReference type="STRING" id="999630.TUZN_0477"/>
<comment type="subunit">
    <text evidence="4">Component of the archaeal exosome complex. Forms a hexameric ring-like arrangement composed of 3 Rrp41-Rrp42 heterodimers. The hexameric ring associates with a trimer of Rrp4 and/or Csl4 subunits.</text>
</comment>
<evidence type="ECO:0000256" key="2">
    <source>
        <dbReference type="ARBA" id="ARBA00022490"/>
    </source>
</evidence>
<dbReference type="Proteomes" id="UP000008138">
    <property type="component" value="Chromosome"/>
</dbReference>
<name>F2L3B4_THEU7</name>
<dbReference type="AlphaFoldDB" id="F2L3B4"/>
<feature type="domain" description="Exoribonuclease phosphorolytic" evidence="6">
    <location>
        <begin position="197"/>
        <end position="259"/>
    </location>
</feature>
<accession>F2L3B4</accession>
<dbReference type="InterPro" id="IPR020869">
    <property type="entry name" value="Rrp42_archaea"/>
</dbReference>
<dbReference type="SUPFAM" id="SSF55666">
    <property type="entry name" value="Ribonuclease PH domain 2-like"/>
    <property type="match status" value="1"/>
</dbReference>
<dbReference type="OrthoDB" id="30932at2157"/>
<keyword evidence="8" id="KW-1185">Reference proteome</keyword>
<evidence type="ECO:0000259" key="5">
    <source>
        <dbReference type="Pfam" id="PF01138"/>
    </source>
</evidence>
<reference evidence="7 8" key="1">
    <citation type="journal article" date="2011" name="J. Bacteriol.">
        <title>Complete genome sequence of the thermoacidophilic crenarchaeon Thermoproteus uzoniensis 768-20.</title>
        <authorList>
            <person name="Mardanov A.V."/>
            <person name="Gumerov V.M."/>
            <person name="Beletsky A.V."/>
            <person name="Prokofeva M.I."/>
            <person name="Bonch-Osmolovskaya E.A."/>
            <person name="Ravin N.V."/>
            <person name="Skryabin K.G."/>
        </authorList>
    </citation>
    <scope>NUCLEOTIDE SEQUENCE [LARGE SCALE GENOMIC DNA]</scope>
    <source>
        <strain evidence="7 8">768-20</strain>
    </source>
</reference>